<evidence type="ECO:0000313" key="2">
    <source>
        <dbReference type="EMBL" id="CAL4100711.1"/>
    </source>
</evidence>
<dbReference type="InterPro" id="IPR018244">
    <property type="entry name" value="Allrgn_V5/Tpx1_CS"/>
</dbReference>
<organism evidence="2 3">
    <name type="scientific">Meganyctiphanes norvegica</name>
    <name type="common">Northern krill</name>
    <name type="synonym">Thysanopoda norvegica</name>
    <dbReference type="NCBI Taxonomy" id="48144"/>
    <lineage>
        <taxon>Eukaryota</taxon>
        <taxon>Metazoa</taxon>
        <taxon>Ecdysozoa</taxon>
        <taxon>Arthropoda</taxon>
        <taxon>Crustacea</taxon>
        <taxon>Multicrustacea</taxon>
        <taxon>Malacostraca</taxon>
        <taxon>Eumalacostraca</taxon>
        <taxon>Eucarida</taxon>
        <taxon>Euphausiacea</taxon>
        <taxon>Euphausiidae</taxon>
        <taxon>Meganyctiphanes</taxon>
    </lineage>
</organism>
<feature type="non-terminal residue" evidence="2">
    <location>
        <position position="1"/>
    </location>
</feature>
<proteinExistence type="predicted"/>
<evidence type="ECO:0000313" key="3">
    <source>
        <dbReference type="Proteomes" id="UP001497623"/>
    </source>
</evidence>
<dbReference type="SMART" id="SM00198">
    <property type="entry name" value="SCP"/>
    <property type="match status" value="1"/>
</dbReference>
<reference evidence="2 3" key="1">
    <citation type="submission" date="2024-05" db="EMBL/GenBank/DDBJ databases">
        <authorList>
            <person name="Wallberg A."/>
        </authorList>
    </citation>
    <scope>NUCLEOTIDE SEQUENCE [LARGE SCALE GENOMIC DNA]</scope>
</reference>
<evidence type="ECO:0000259" key="1">
    <source>
        <dbReference type="SMART" id="SM00198"/>
    </source>
</evidence>
<sequence length="305" mass="34605">IENEMTFSATSQSVNINPILSHLLLKRPKRATCGFRHPKCNKGCSSPGQYYGCECRQDLGSQYYAYRCKVPCNDGDYKYYDYTQIAEHHSANSKPNPTCTITDSGVTNSQKRQILRLHNEFRAKVARGDEQRSPDQYKQPRGSNIKELIWNDELAYIAQKWANRCSYGHESNGLERRSPCSRSYYYVGQNIYYITTAGNYWENAITGWYDEVKDTPSRLARKYEIGVTLEMIGHYTQMLWADTYEIGCGAVTYLEGYGSTTFYVCNYGPGGNTAGQEIYKRGEPASECGSSGRSNNYRDLCAPGP</sequence>
<dbReference type="Pfam" id="PF00188">
    <property type="entry name" value="CAP"/>
    <property type="match status" value="1"/>
</dbReference>
<dbReference type="InterPro" id="IPR014044">
    <property type="entry name" value="CAP_dom"/>
</dbReference>
<dbReference type="AlphaFoldDB" id="A0AAV2QTF9"/>
<name>A0AAV2QTF9_MEGNR</name>
<dbReference type="PRINTS" id="PR00838">
    <property type="entry name" value="V5ALLERGEN"/>
</dbReference>
<dbReference type="InterPro" id="IPR002413">
    <property type="entry name" value="V5_allergen-like"/>
</dbReference>
<dbReference type="Gene3D" id="3.40.33.10">
    <property type="entry name" value="CAP"/>
    <property type="match status" value="1"/>
</dbReference>
<accession>A0AAV2QTF9</accession>
<dbReference type="InterPro" id="IPR009030">
    <property type="entry name" value="Growth_fac_rcpt_cys_sf"/>
</dbReference>
<dbReference type="Proteomes" id="UP001497623">
    <property type="component" value="Unassembled WGS sequence"/>
</dbReference>
<protein>
    <recommendedName>
        <fullName evidence="1">SCP domain-containing protein</fullName>
    </recommendedName>
</protein>
<dbReference type="InterPro" id="IPR001283">
    <property type="entry name" value="CRISP-related"/>
</dbReference>
<gene>
    <name evidence="2" type="ORF">MNOR_LOCUS16866</name>
</gene>
<dbReference type="SUPFAM" id="SSF55797">
    <property type="entry name" value="PR-1-like"/>
    <property type="match status" value="1"/>
</dbReference>
<dbReference type="PRINTS" id="PR00837">
    <property type="entry name" value="V5TPXLIKE"/>
</dbReference>
<dbReference type="EMBL" id="CAXKWB010011285">
    <property type="protein sequence ID" value="CAL4100711.1"/>
    <property type="molecule type" value="Genomic_DNA"/>
</dbReference>
<dbReference type="GO" id="GO:0005576">
    <property type="term" value="C:extracellular region"/>
    <property type="evidence" value="ECO:0007669"/>
    <property type="project" value="InterPro"/>
</dbReference>
<dbReference type="CDD" id="cd05380">
    <property type="entry name" value="CAP_euk"/>
    <property type="match status" value="1"/>
</dbReference>
<feature type="domain" description="SCP" evidence="1">
    <location>
        <begin position="109"/>
        <end position="275"/>
    </location>
</feature>
<dbReference type="PROSITE" id="PS01009">
    <property type="entry name" value="CRISP_1"/>
    <property type="match status" value="1"/>
</dbReference>
<dbReference type="InterPro" id="IPR035940">
    <property type="entry name" value="CAP_sf"/>
</dbReference>
<dbReference type="PANTHER" id="PTHR10334">
    <property type="entry name" value="CYSTEINE-RICH SECRETORY PROTEIN-RELATED"/>
    <property type="match status" value="1"/>
</dbReference>
<dbReference type="SUPFAM" id="SSF57184">
    <property type="entry name" value="Growth factor receptor domain"/>
    <property type="match status" value="1"/>
</dbReference>
<keyword evidence="3" id="KW-1185">Reference proteome</keyword>
<comment type="caution">
    <text evidence="2">The sequence shown here is derived from an EMBL/GenBank/DDBJ whole genome shotgun (WGS) entry which is preliminary data.</text>
</comment>